<proteinExistence type="predicted"/>
<dbReference type="SMART" id="SM00322">
    <property type="entry name" value="KH"/>
    <property type="match status" value="1"/>
</dbReference>
<reference evidence="3 4" key="1">
    <citation type="submission" date="2019-10" db="EMBL/GenBank/DDBJ databases">
        <title>Genome Sequences from Six Type Strain Members of the Archaeal Family Sulfolobaceae: Acidianus ambivalens, Acidianus infernus, Metallosphaera prunae, Stygiolobus azoricus, Sulfolobus metallicus, and Sulfurisphaera ohwakuensis.</title>
        <authorList>
            <person name="Counts J.A."/>
            <person name="Kelly R.M."/>
        </authorList>
    </citation>
    <scope>NUCLEOTIDE SEQUENCE [LARGE SCALE GENOMIC DNA]</scope>
    <source>
        <strain evidence="3 4">FC6</strain>
    </source>
</reference>
<evidence type="ECO:0000256" key="1">
    <source>
        <dbReference type="ARBA" id="ARBA00022884"/>
    </source>
</evidence>
<dbReference type="PANTHER" id="PTHR12826:SF13">
    <property type="entry name" value="RNA-BINDING PROTEIN PNO1"/>
    <property type="match status" value="1"/>
</dbReference>
<accession>A0A650CRW5</accession>
<protein>
    <submittedName>
        <fullName evidence="3">RNA-processing protein</fullName>
    </submittedName>
</protein>
<dbReference type="GO" id="GO:0003723">
    <property type="term" value="F:RNA binding"/>
    <property type="evidence" value="ECO:0007669"/>
    <property type="project" value="UniProtKB-KW"/>
</dbReference>
<evidence type="ECO:0000259" key="2">
    <source>
        <dbReference type="SMART" id="SM00322"/>
    </source>
</evidence>
<dbReference type="SUPFAM" id="SSF54791">
    <property type="entry name" value="Eukaryotic type KH-domain (KH-domain type I)"/>
    <property type="match status" value="1"/>
</dbReference>
<dbReference type="InterPro" id="IPR055211">
    <property type="entry name" value="KH_PNO1_2nd"/>
</dbReference>
<gene>
    <name evidence="3" type="ORF">D1868_10305</name>
</gene>
<keyword evidence="4" id="KW-1185">Reference proteome</keyword>
<evidence type="ECO:0000313" key="4">
    <source>
        <dbReference type="Proteomes" id="UP000423396"/>
    </source>
</evidence>
<keyword evidence="1" id="KW-0694">RNA-binding</keyword>
<dbReference type="OrthoDB" id="7870at2157"/>
<dbReference type="EMBL" id="CP045483">
    <property type="protein sequence ID" value="QGR20570.1"/>
    <property type="molecule type" value="Genomic_DNA"/>
</dbReference>
<dbReference type="InterPro" id="IPR019964">
    <property type="entry name" value="KH_domain_protein_archaea"/>
</dbReference>
<dbReference type="Proteomes" id="UP000423396">
    <property type="component" value="Chromosome"/>
</dbReference>
<dbReference type="Gene3D" id="3.30.1370.10">
    <property type="entry name" value="K Homology domain, type 1"/>
    <property type="match status" value="2"/>
</dbReference>
<dbReference type="PANTHER" id="PTHR12826">
    <property type="entry name" value="RIBONUCLEASE Y"/>
    <property type="match status" value="1"/>
</dbReference>
<evidence type="ECO:0000313" key="3">
    <source>
        <dbReference type="EMBL" id="QGR20570.1"/>
    </source>
</evidence>
<dbReference type="InterPro" id="IPR036612">
    <property type="entry name" value="KH_dom_type_1_sf"/>
</dbReference>
<dbReference type="InterPro" id="IPR004087">
    <property type="entry name" value="KH_dom"/>
</dbReference>
<feature type="domain" description="K Homology" evidence="2">
    <location>
        <begin position="75"/>
        <end position="147"/>
    </location>
</feature>
<dbReference type="KEGG" id="sazo:D1868_10305"/>
<organism evidence="3 4">
    <name type="scientific">Stygiolobus azoricus</name>
    <dbReference type="NCBI Taxonomy" id="41675"/>
    <lineage>
        <taxon>Archaea</taxon>
        <taxon>Thermoproteota</taxon>
        <taxon>Thermoprotei</taxon>
        <taxon>Sulfolobales</taxon>
        <taxon>Sulfolobaceae</taxon>
        <taxon>Stygiolobus</taxon>
    </lineage>
</organism>
<dbReference type="NCBIfam" id="TIGR03665">
    <property type="entry name" value="arCOG04150"/>
    <property type="match status" value="1"/>
</dbReference>
<name>A0A650CRW5_9CREN</name>
<dbReference type="AlphaFoldDB" id="A0A650CRW5"/>
<dbReference type="Pfam" id="PF22891">
    <property type="entry name" value="KH_PNO1_2nd"/>
    <property type="match status" value="1"/>
</dbReference>
<dbReference type="NCBIfam" id="NF010326">
    <property type="entry name" value="PRK13763.1-1"/>
    <property type="match status" value="1"/>
</dbReference>
<sequence length="180" mass="20205">MYTTVPDDKLPLIKQLIPKLEEISNSTIELDEKTKSIKVTPKQGNAYDAMKVRSVINAIGLGFSVDDAMKLMSDDYTLEIIELRDFSNGPDSLRRIKGRIIGEKGKAKKIIQEYTGVQILVGDHIVALLGNVEQMSVAKRAIEMLLEGKEHSTVYKFLDEAERSLSFSSSRGLKERLDKF</sequence>